<name>A0A9W6KKF7_9ACTN</name>
<dbReference type="PANTHER" id="PTHR47359">
    <property type="entry name" value="PEPTIDOGLYCAN DL-ENDOPEPTIDASE CWLO"/>
    <property type="match status" value="1"/>
</dbReference>
<proteinExistence type="inferred from homology"/>
<evidence type="ECO:0000256" key="4">
    <source>
        <dbReference type="ARBA" id="ARBA00022807"/>
    </source>
</evidence>
<dbReference type="Gene3D" id="3.90.1720.10">
    <property type="entry name" value="endopeptidase domain like (from Nostoc punctiforme)"/>
    <property type="match status" value="1"/>
</dbReference>
<sequence length="365" mass="37199">MTFKALAALVAVIVGVIMLCTVAGAALLGGAAGCSPPDPALGPSLHAAGGGWPQTGPYRPEQVAMAATIVSAGAQMGVPVRGRIIAVATAIQESSLTNPTGGDQDSIGLFQQRPSQGWGTPAQLHDPAYASRQFYTHLLAIPNWQAMPLTDAAQAVQRSATPDAFAQWEPDATMLVTTVDAGAGQTRSIGAAGTATVACSRDGGDGRPNDDPLTLPADYVLPPTTPPAVASAIFWALGQLGTPYHFGGDCTAAHAGDPARQCDCSSLVQQAYRAAGITIPRTTTDQITAGTTVPDIGQILPGDLLFIPGSDGTRNQPGHVGMYLGDSLVIQAPHSGDVVRISALSGWAGQVSIIRRITTAAAGKP</sequence>
<keyword evidence="4" id="KW-0788">Thiol protease</keyword>
<evidence type="ECO:0000256" key="2">
    <source>
        <dbReference type="ARBA" id="ARBA00022670"/>
    </source>
</evidence>
<organism evidence="6 7">
    <name type="scientific">Dactylosporangium matsuzakiense</name>
    <dbReference type="NCBI Taxonomy" id="53360"/>
    <lineage>
        <taxon>Bacteria</taxon>
        <taxon>Bacillati</taxon>
        <taxon>Actinomycetota</taxon>
        <taxon>Actinomycetes</taxon>
        <taxon>Micromonosporales</taxon>
        <taxon>Micromonosporaceae</taxon>
        <taxon>Dactylosporangium</taxon>
    </lineage>
</organism>
<dbReference type="GO" id="GO:0006508">
    <property type="term" value="P:proteolysis"/>
    <property type="evidence" value="ECO:0007669"/>
    <property type="project" value="UniProtKB-KW"/>
</dbReference>
<dbReference type="EMBL" id="BSFP01000037">
    <property type="protein sequence ID" value="GLL03737.1"/>
    <property type="molecule type" value="Genomic_DNA"/>
</dbReference>
<dbReference type="PROSITE" id="PS51935">
    <property type="entry name" value="NLPC_P60"/>
    <property type="match status" value="1"/>
</dbReference>
<dbReference type="GO" id="GO:0008234">
    <property type="term" value="F:cysteine-type peptidase activity"/>
    <property type="evidence" value="ECO:0007669"/>
    <property type="project" value="UniProtKB-KW"/>
</dbReference>
<comment type="caution">
    <text evidence="6">The sequence shown here is derived from an EMBL/GenBank/DDBJ whole genome shotgun (WGS) entry which is preliminary data.</text>
</comment>
<dbReference type="InterPro" id="IPR000064">
    <property type="entry name" value="NLP_P60_dom"/>
</dbReference>
<feature type="domain" description="NlpC/P60" evidence="5">
    <location>
        <begin position="226"/>
        <end position="358"/>
    </location>
</feature>
<evidence type="ECO:0000256" key="3">
    <source>
        <dbReference type="ARBA" id="ARBA00022801"/>
    </source>
</evidence>
<accession>A0A9W6KKF7</accession>
<keyword evidence="3" id="KW-0378">Hydrolase</keyword>
<dbReference type="InterPro" id="IPR038765">
    <property type="entry name" value="Papain-like_cys_pep_sf"/>
</dbReference>
<evidence type="ECO:0000259" key="5">
    <source>
        <dbReference type="PROSITE" id="PS51935"/>
    </source>
</evidence>
<gene>
    <name evidence="6" type="ORF">GCM10017581_054830</name>
</gene>
<dbReference type="RefSeq" id="WP_271189556.1">
    <property type="nucleotide sequence ID" value="NZ_BSFP01000037.1"/>
</dbReference>
<protein>
    <submittedName>
        <fullName evidence="6">Lipoprotein</fullName>
    </submittedName>
</protein>
<dbReference type="SUPFAM" id="SSF54001">
    <property type="entry name" value="Cysteine proteinases"/>
    <property type="match status" value="1"/>
</dbReference>
<dbReference type="Pfam" id="PF00877">
    <property type="entry name" value="NLPC_P60"/>
    <property type="match status" value="1"/>
</dbReference>
<dbReference type="PROSITE" id="PS51257">
    <property type="entry name" value="PROKAR_LIPOPROTEIN"/>
    <property type="match status" value="1"/>
</dbReference>
<dbReference type="InterPro" id="IPR051794">
    <property type="entry name" value="PG_Endopeptidase_C40"/>
</dbReference>
<reference evidence="6" key="2">
    <citation type="submission" date="2023-01" db="EMBL/GenBank/DDBJ databases">
        <authorList>
            <person name="Sun Q."/>
            <person name="Evtushenko L."/>
        </authorList>
    </citation>
    <scope>NUCLEOTIDE SEQUENCE</scope>
    <source>
        <strain evidence="6">VKM Ac-1321</strain>
    </source>
</reference>
<evidence type="ECO:0000256" key="1">
    <source>
        <dbReference type="ARBA" id="ARBA00007074"/>
    </source>
</evidence>
<evidence type="ECO:0000313" key="6">
    <source>
        <dbReference type="EMBL" id="GLL03737.1"/>
    </source>
</evidence>
<keyword evidence="6" id="KW-0449">Lipoprotein</keyword>
<dbReference type="AlphaFoldDB" id="A0A9W6KKF7"/>
<evidence type="ECO:0000313" key="7">
    <source>
        <dbReference type="Proteomes" id="UP001143480"/>
    </source>
</evidence>
<dbReference type="PANTHER" id="PTHR47359:SF3">
    <property type="entry name" value="NLP_P60 DOMAIN-CONTAINING PROTEIN-RELATED"/>
    <property type="match status" value="1"/>
</dbReference>
<keyword evidence="7" id="KW-1185">Reference proteome</keyword>
<reference evidence="6" key="1">
    <citation type="journal article" date="2014" name="Int. J. Syst. Evol. Microbiol.">
        <title>Complete genome sequence of Corynebacterium casei LMG S-19264T (=DSM 44701T), isolated from a smear-ripened cheese.</title>
        <authorList>
            <consortium name="US DOE Joint Genome Institute (JGI-PGF)"/>
            <person name="Walter F."/>
            <person name="Albersmeier A."/>
            <person name="Kalinowski J."/>
            <person name="Ruckert C."/>
        </authorList>
    </citation>
    <scope>NUCLEOTIDE SEQUENCE</scope>
    <source>
        <strain evidence="6">VKM Ac-1321</strain>
    </source>
</reference>
<keyword evidence="2" id="KW-0645">Protease</keyword>
<comment type="similarity">
    <text evidence="1">Belongs to the peptidase C40 family.</text>
</comment>
<dbReference type="Proteomes" id="UP001143480">
    <property type="component" value="Unassembled WGS sequence"/>
</dbReference>